<proteinExistence type="predicted"/>
<dbReference type="AlphaFoldDB" id="A0A0K2TYZ7"/>
<reference evidence="1" key="1">
    <citation type="submission" date="2014-05" db="EMBL/GenBank/DDBJ databases">
        <authorList>
            <person name="Chronopoulou M."/>
        </authorList>
    </citation>
    <scope>NUCLEOTIDE SEQUENCE</scope>
    <source>
        <tissue evidence="1">Whole organism</tissue>
    </source>
</reference>
<name>A0A0K2TYZ7_LEPSM</name>
<evidence type="ECO:0000313" key="1">
    <source>
        <dbReference type="EMBL" id="CDW30596.1"/>
    </source>
</evidence>
<accession>A0A0K2TYZ7</accession>
<protein>
    <submittedName>
        <fullName evidence="1">Uncharacterized protein</fullName>
    </submittedName>
</protein>
<dbReference type="EMBL" id="HACA01013235">
    <property type="protein sequence ID" value="CDW30596.1"/>
    <property type="molecule type" value="Transcribed_RNA"/>
</dbReference>
<organism evidence="1">
    <name type="scientific">Lepeophtheirus salmonis</name>
    <name type="common">Salmon louse</name>
    <name type="synonym">Caligus salmonis</name>
    <dbReference type="NCBI Taxonomy" id="72036"/>
    <lineage>
        <taxon>Eukaryota</taxon>
        <taxon>Metazoa</taxon>
        <taxon>Ecdysozoa</taxon>
        <taxon>Arthropoda</taxon>
        <taxon>Crustacea</taxon>
        <taxon>Multicrustacea</taxon>
        <taxon>Hexanauplia</taxon>
        <taxon>Copepoda</taxon>
        <taxon>Siphonostomatoida</taxon>
        <taxon>Caligidae</taxon>
        <taxon>Lepeophtheirus</taxon>
    </lineage>
</organism>
<sequence length="42" mass="4573">MKINPLVSRAGVTKLIFTAGLINERMTISGHIGHISILSRNL</sequence>